<evidence type="ECO:0000313" key="13">
    <source>
        <dbReference type="Proteomes" id="UP000295493"/>
    </source>
</evidence>
<evidence type="ECO:0000256" key="4">
    <source>
        <dbReference type="ARBA" id="ARBA00022692"/>
    </source>
</evidence>
<keyword evidence="12" id="KW-0675">Receptor</keyword>
<accession>A0A4V3BSF7</accession>
<feature type="domain" description="TonB-dependent receptor-like beta-barrel" evidence="10">
    <location>
        <begin position="317"/>
        <end position="884"/>
    </location>
</feature>
<dbReference type="GO" id="GO:0009279">
    <property type="term" value="C:cell outer membrane"/>
    <property type="evidence" value="ECO:0007669"/>
    <property type="project" value="UniProtKB-SubCell"/>
</dbReference>
<evidence type="ECO:0000256" key="3">
    <source>
        <dbReference type="ARBA" id="ARBA00022452"/>
    </source>
</evidence>
<evidence type="ECO:0000256" key="8">
    <source>
        <dbReference type="PROSITE-ProRule" id="PRU01360"/>
    </source>
</evidence>
<dbReference type="Proteomes" id="UP000295493">
    <property type="component" value="Unassembled WGS sequence"/>
</dbReference>
<dbReference type="InterPro" id="IPR000531">
    <property type="entry name" value="Beta-barrel_TonB"/>
</dbReference>
<name>A0A4V3BSF7_9SPHN</name>
<evidence type="ECO:0000256" key="7">
    <source>
        <dbReference type="ARBA" id="ARBA00023237"/>
    </source>
</evidence>
<dbReference type="Pfam" id="PF00593">
    <property type="entry name" value="TonB_dep_Rec_b-barrel"/>
    <property type="match status" value="1"/>
</dbReference>
<feature type="domain" description="TonB-dependent receptor plug" evidence="11">
    <location>
        <begin position="93"/>
        <end position="207"/>
    </location>
</feature>
<dbReference type="InterPro" id="IPR036942">
    <property type="entry name" value="Beta-barrel_TonB_sf"/>
</dbReference>
<comment type="subcellular location">
    <subcellularLocation>
        <location evidence="1 8">Cell outer membrane</location>
        <topology evidence="1 8">Multi-pass membrane protein</topology>
    </subcellularLocation>
</comment>
<dbReference type="PANTHER" id="PTHR47234">
    <property type="match status" value="1"/>
</dbReference>
<dbReference type="PANTHER" id="PTHR47234:SF2">
    <property type="entry name" value="TONB-DEPENDENT RECEPTOR"/>
    <property type="match status" value="1"/>
</dbReference>
<reference evidence="12 13" key="1">
    <citation type="submission" date="2019-03" db="EMBL/GenBank/DDBJ databases">
        <title>Genomic Encyclopedia of Type Strains, Phase IV (KMG-IV): sequencing the most valuable type-strain genomes for metagenomic binning, comparative biology and taxonomic classification.</title>
        <authorList>
            <person name="Goeker M."/>
        </authorList>
    </citation>
    <scope>NUCLEOTIDE SEQUENCE [LARGE SCALE GENOMIC DNA]</scope>
    <source>
        <strain evidence="12 13">DSM 25059</strain>
    </source>
</reference>
<dbReference type="EMBL" id="SNWD01000013">
    <property type="protein sequence ID" value="TDN79278.1"/>
    <property type="molecule type" value="Genomic_DNA"/>
</dbReference>
<dbReference type="InterPro" id="IPR039426">
    <property type="entry name" value="TonB-dep_rcpt-like"/>
</dbReference>
<keyword evidence="3 8" id="KW-1134">Transmembrane beta strand</keyword>
<keyword evidence="2 8" id="KW-0813">Transport</keyword>
<dbReference type="RefSeq" id="WP_133496636.1">
    <property type="nucleotide sequence ID" value="NZ_SNWD01000013.1"/>
</dbReference>
<dbReference type="InterPro" id="IPR037066">
    <property type="entry name" value="Plug_dom_sf"/>
</dbReference>
<keyword evidence="13" id="KW-1185">Reference proteome</keyword>
<sequence length="924" mass="98476">MSTTTFFRKRLRGGAALGVLALFGTGVVSVTGFASTAAAQTADQQNCADVNADGTCDTEQNQSVPATPAAPAAGQIDNIVVTGTRIKTPEAQNAVPVQVIGAEQLESTGTVNVQEALLQNPVFGAPTYSRNNSAFNTSSAGAATIDLRNLGIDRTLVLINGRRVVSGIPGSSAVDINMIPTAMLERVETLTSGSGSAIYGSDAVAGVVNFILKDDFEGLELGAQTGVAETGDNFTLDTHVMLGGNFADGRGNATVFFGYTEQGAAYKRNHYTEEGRSNLDSFYGDTPFERDQPFYSSYAPQGRYTAGDYTFTYGPDGQLQPCFATNAASCSNALGTGTGPNGFNRTAYRYLAVPVQRYLMNLNAHYDVTDSITAFVEGAFESTHARSEIEPFPFDTDSPTYSNGQQAIETRYNGGIVRNPFVPDGVGGYQCANPDAVSDGCVPVNVFGPNSFDAAAIQYLQAPQMYNAVQKQTQIGGNITGSVNSLWGANPIGLTVGTEYRRESQSSQWDALQAAGLNGGNALPPTKGSFDLYEFYGETLVPLISNSFVYDLSIRGAARYSHYSTVGNTFSWNAGAEFAPIQDIRFRGMYAVTVRAPNISELFAGRSQDFPTVTDPCVGIGATGGGALGENCRAAPGVLANIAANGTFTLTQSDIQGVTSFSGGNPNLQEEKGKTLTAGVLINPRSIDALRNLTITADYFRVKIEDAIVGTPLPFILNQCYQQGRSDYCDFIVRRSAPQGLNSAGSLDEVNTAVTNSGGLQTSGIDVTVNYVQGLDIGSDRYQATFHAAYTHLFTGYSRPLPGADKDRFGGEVGAATDRFTINTGLGNSDWKLTLNGTYVGPSYLDDQTYGYKEWKVHSEFYLGSQVRFFVTDAMEMYVGADNLLNNKPMYFGGTVDATTGQDTNTGVYDPIGRRFYAGAKLRF</sequence>
<comment type="caution">
    <text evidence="12">The sequence shown here is derived from an EMBL/GenBank/DDBJ whole genome shotgun (WGS) entry which is preliminary data.</text>
</comment>
<keyword evidence="5 9" id="KW-0798">TonB box</keyword>
<dbReference type="OrthoDB" id="7051241at2"/>
<protein>
    <submittedName>
        <fullName evidence="12">TonB-dependent receptor-like protein</fullName>
    </submittedName>
</protein>
<dbReference type="InterPro" id="IPR012910">
    <property type="entry name" value="Plug_dom"/>
</dbReference>
<keyword evidence="6 8" id="KW-0472">Membrane</keyword>
<evidence type="ECO:0000256" key="1">
    <source>
        <dbReference type="ARBA" id="ARBA00004571"/>
    </source>
</evidence>
<evidence type="ECO:0000256" key="6">
    <source>
        <dbReference type="ARBA" id="ARBA00023136"/>
    </source>
</evidence>
<comment type="similarity">
    <text evidence="8 9">Belongs to the TonB-dependent receptor family.</text>
</comment>
<evidence type="ECO:0000256" key="9">
    <source>
        <dbReference type="RuleBase" id="RU003357"/>
    </source>
</evidence>
<gene>
    <name evidence="12" type="ORF">EV664_11356</name>
</gene>
<dbReference type="SUPFAM" id="SSF56935">
    <property type="entry name" value="Porins"/>
    <property type="match status" value="1"/>
</dbReference>
<evidence type="ECO:0000256" key="5">
    <source>
        <dbReference type="ARBA" id="ARBA00023077"/>
    </source>
</evidence>
<dbReference type="Pfam" id="PF07715">
    <property type="entry name" value="Plug"/>
    <property type="match status" value="1"/>
</dbReference>
<proteinExistence type="inferred from homology"/>
<evidence type="ECO:0000313" key="12">
    <source>
        <dbReference type="EMBL" id="TDN79278.1"/>
    </source>
</evidence>
<dbReference type="AlphaFoldDB" id="A0A4V3BSF7"/>
<organism evidence="12 13">
    <name type="scientific">Stakelama pacifica</name>
    <dbReference type="NCBI Taxonomy" id="517720"/>
    <lineage>
        <taxon>Bacteria</taxon>
        <taxon>Pseudomonadati</taxon>
        <taxon>Pseudomonadota</taxon>
        <taxon>Alphaproteobacteria</taxon>
        <taxon>Sphingomonadales</taxon>
        <taxon>Sphingomonadaceae</taxon>
        <taxon>Stakelama</taxon>
    </lineage>
</organism>
<dbReference type="Gene3D" id="2.40.170.20">
    <property type="entry name" value="TonB-dependent receptor, beta-barrel domain"/>
    <property type="match status" value="1"/>
</dbReference>
<evidence type="ECO:0000259" key="10">
    <source>
        <dbReference type="Pfam" id="PF00593"/>
    </source>
</evidence>
<keyword evidence="7 8" id="KW-0998">Cell outer membrane</keyword>
<evidence type="ECO:0000259" key="11">
    <source>
        <dbReference type="Pfam" id="PF07715"/>
    </source>
</evidence>
<keyword evidence="4 8" id="KW-0812">Transmembrane</keyword>
<evidence type="ECO:0000256" key="2">
    <source>
        <dbReference type="ARBA" id="ARBA00022448"/>
    </source>
</evidence>
<dbReference type="Gene3D" id="2.170.130.10">
    <property type="entry name" value="TonB-dependent receptor, plug domain"/>
    <property type="match status" value="1"/>
</dbReference>
<dbReference type="PROSITE" id="PS52016">
    <property type="entry name" value="TONB_DEPENDENT_REC_3"/>
    <property type="match status" value="1"/>
</dbReference>